<dbReference type="EMBL" id="JRHA01000001">
    <property type="protein sequence ID" value="PQK09160.1"/>
    <property type="molecule type" value="Genomic_DNA"/>
</dbReference>
<dbReference type="InterPro" id="IPR000073">
    <property type="entry name" value="AB_hydrolase_1"/>
</dbReference>
<gene>
    <name evidence="2" type="ORF">BB8028_0001g12310</name>
</gene>
<dbReference type="Proteomes" id="UP000237441">
    <property type="component" value="Unassembled WGS sequence"/>
</dbReference>
<dbReference type="AlphaFoldDB" id="A0A2S7XZ48"/>
<reference evidence="2 3" key="1">
    <citation type="submission" date="2016-07" db="EMBL/GenBank/DDBJ databases">
        <title>Comparative genomics of the entomopathogenic fungus Beauveria bassiana.</title>
        <authorList>
            <person name="Valero Jimenez C.A."/>
            <person name="Zwaan B.J."/>
            <person name="Van Kan J.A."/>
            <person name="Takken W."/>
            <person name="Debets A.J."/>
            <person name="Schoustra S.E."/>
            <person name="Koenraadt C.J."/>
        </authorList>
    </citation>
    <scope>NUCLEOTIDE SEQUENCE [LARGE SCALE GENOMIC DNA]</scope>
    <source>
        <strain evidence="2 3">ARSEF 8028</strain>
    </source>
</reference>
<dbReference type="GO" id="GO:0046464">
    <property type="term" value="P:acylglycerol catabolic process"/>
    <property type="evidence" value="ECO:0007669"/>
    <property type="project" value="TreeGrafter"/>
</dbReference>
<dbReference type="Pfam" id="PF00561">
    <property type="entry name" value="Abhydrolase_1"/>
    <property type="match status" value="1"/>
</dbReference>
<dbReference type="OrthoDB" id="19657at2759"/>
<evidence type="ECO:0000313" key="3">
    <source>
        <dbReference type="Proteomes" id="UP000237441"/>
    </source>
</evidence>
<evidence type="ECO:0000259" key="1">
    <source>
        <dbReference type="Pfam" id="PF00561"/>
    </source>
</evidence>
<dbReference type="Gene3D" id="3.40.50.1820">
    <property type="entry name" value="alpha/beta hydrolase"/>
    <property type="match status" value="1"/>
</dbReference>
<sequence length="306" mass="33876">MAATTTVEVPHLGGITAGYHIANNVIDPNKPTVVLINSACTTSSLFTAQFQSMSLMETTNLIAIEPLGHGATVCASEHYTCWDSAIMTLQTLDVLGIKRVFALGTSQGGWIAARMALLAPQRLQGIVLLGTSMDSESSLRSDDVSWELKANLIPLYESWCSMTATPHFVPDEHWRRMVVNVGFSGSVPDDFSSFWHKTLKTVYSGDEGRKKLRIAILCLLERDSILLRLRDIRCPVYWLQGSSDPVFGRVMPEQHIQLFTSAPETKLTFIDGGGHYLNVTHPEEVNFALLNMVEKYAWASSRVITQ</sequence>
<dbReference type="PANTHER" id="PTHR43798">
    <property type="entry name" value="MONOACYLGLYCEROL LIPASE"/>
    <property type="match status" value="1"/>
</dbReference>
<comment type="caution">
    <text evidence="2">The sequence shown here is derived from an EMBL/GenBank/DDBJ whole genome shotgun (WGS) entry which is preliminary data.</text>
</comment>
<proteinExistence type="predicted"/>
<evidence type="ECO:0000313" key="2">
    <source>
        <dbReference type="EMBL" id="PQK09160.1"/>
    </source>
</evidence>
<dbReference type="GO" id="GO:0047372">
    <property type="term" value="F:monoacylglycerol lipase activity"/>
    <property type="evidence" value="ECO:0007669"/>
    <property type="project" value="TreeGrafter"/>
</dbReference>
<dbReference type="InterPro" id="IPR050266">
    <property type="entry name" value="AB_hydrolase_sf"/>
</dbReference>
<protein>
    <recommendedName>
        <fullName evidence="1">AB hydrolase-1 domain-containing protein</fullName>
    </recommendedName>
</protein>
<dbReference type="SUPFAM" id="SSF53474">
    <property type="entry name" value="alpha/beta-Hydrolases"/>
    <property type="match status" value="1"/>
</dbReference>
<dbReference type="InterPro" id="IPR029058">
    <property type="entry name" value="AB_hydrolase_fold"/>
</dbReference>
<name>A0A2S7XZ48_BEABA</name>
<dbReference type="GO" id="GO:0016020">
    <property type="term" value="C:membrane"/>
    <property type="evidence" value="ECO:0007669"/>
    <property type="project" value="TreeGrafter"/>
</dbReference>
<feature type="domain" description="AB hydrolase-1" evidence="1">
    <location>
        <begin position="31"/>
        <end position="282"/>
    </location>
</feature>
<accession>A0A2S7XZ48</accession>
<organism evidence="2 3">
    <name type="scientific">Beauveria bassiana</name>
    <name type="common">White muscardine disease fungus</name>
    <name type="synonym">Tritirachium shiotae</name>
    <dbReference type="NCBI Taxonomy" id="176275"/>
    <lineage>
        <taxon>Eukaryota</taxon>
        <taxon>Fungi</taxon>
        <taxon>Dikarya</taxon>
        <taxon>Ascomycota</taxon>
        <taxon>Pezizomycotina</taxon>
        <taxon>Sordariomycetes</taxon>
        <taxon>Hypocreomycetidae</taxon>
        <taxon>Hypocreales</taxon>
        <taxon>Cordycipitaceae</taxon>
        <taxon>Beauveria</taxon>
    </lineage>
</organism>
<dbReference type="PANTHER" id="PTHR43798:SF33">
    <property type="entry name" value="HYDROLASE, PUTATIVE (AFU_ORTHOLOGUE AFUA_2G14860)-RELATED"/>
    <property type="match status" value="1"/>
</dbReference>